<evidence type="ECO:0000313" key="1">
    <source>
        <dbReference type="EMBL" id="KAH7851147.1"/>
    </source>
</evidence>
<name>A0ACB7YCW0_9ERIC</name>
<dbReference type="EMBL" id="CM037158">
    <property type="protein sequence ID" value="KAH7851147.1"/>
    <property type="molecule type" value="Genomic_DNA"/>
</dbReference>
<gene>
    <name evidence="1" type="ORF">Vadar_007795</name>
</gene>
<dbReference type="Proteomes" id="UP000828048">
    <property type="component" value="Chromosome 8"/>
</dbReference>
<reference evidence="1 2" key="1">
    <citation type="journal article" date="2021" name="Hortic Res">
        <title>High-quality reference genome and annotation aids understanding of berry development for evergreen blueberry (Vaccinium darrowii).</title>
        <authorList>
            <person name="Yu J."/>
            <person name="Hulse-Kemp A.M."/>
            <person name="Babiker E."/>
            <person name="Staton M."/>
        </authorList>
    </citation>
    <scope>NUCLEOTIDE SEQUENCE [LARGE SCALE GENOMIC DNA]</scope>
    <source>
        <strain evidence="2">cv. NJ 8807/NJ 8810</strain>
        <tissue evidence="1">Young leaf</tissue>
    </source>
</reference>
<comment type="caution">
    <text evidence="1">The sequence shown here is derived from an EMBL/GenBank/DDBJ whole genome shotgun (WGS) entry which is preliminary data.</text>
</comment>
<protein>
    <submittedName>
        <fullName evidence="1">Uncharacterized protein</fullName>
    </submittedName>
</protein>
<evidence type="ECO:0000313" key="2">
    <source>
        <dbReference type="Proteomes" id="UP000828048"/>
    </source>
</evidence>
<sequence length="115" mass="13206">MDEIYAYLKHEKLPTDRKEAHKVRCKASYFYLDQSDKMYRRSFMGPDLKVVHDSQIESILRELHEGSSGCHSDGRSLAHRALTQGLELELRKFGFCSKPSQVFDEEHGVKCIGSA</sequence>
<accession>A0ACB7YCW0</accession>
<organism evidence="1 2">
    <name type="scientific">Vaccinium darrowii</name>
    <dbReference type="NCBI Taxonomy" id="229202"/>
    <lineage>
        <taxon>Eukaryota</taxon>
        <taxon>Viridiplantae</taxon>
        <taxon>Streptophyta</taxon>
        <taxon>Embryophyta</taxon>
        <taxon>Tracheophyta</taxon>
        <taxon>Spermatophyta</taxon>
        <taxon>Magnoliopsida</taxon>
        <taxon>eudicotyledons</taxon>
        <taxon>Gunneridae</taxon>
        <taxon>Pentapetalae</taxon>
        <taxon>asterids</taxon>
        <taxon>Ericales</taxon>
        <taxon>Ericaceae</taxon>
        <taxon>Vaccinioideae</taxon>
        <taxon>Vaccinieae</taxon>
        <taxon>Vaccinium</taxon>
    </lineage>
</organism>
<proteinExistence type="predicted"/>
<keyword evidence="2" id="KW-1185">Reference proteome</keyword>